<keyword evidence="1" id="KW-0547">Nucleotide-binding</keyword>
<evidence type="ECO:0000313" key="11">
    <source>
        <dbReference type="Proteomes" id="UP000095651"/>
    </source>
</evidence>
<organism evidence="10 11">
    <name type="scientific">Hungatella hathewayi</name>
    <dbReference type="NCBI Taxonomy" id="154046"/>
    <lineage>
        <taxon>Bacteria</taxon>
        <taxon>Bacillati</taxon>
        <taxon>Bacillota</taxon>
        <taxon>Clostridia</taxon>
        <taxon>Lachnospirales</taxon>
        <taxon>Lachnospiraceae</taxon>
        <taxon>Hungatella</taxon>
    </lineage>
</organism>
<dbReference type="Pfam" id="PF00270">
    <property type="entry name" value="DEAD"/>
    <property type="match status" value="1"/>
</dbReference>
<name>A0A173ZET0_9FIRM</name>
<dbReference type="EMBL" id="CYZE01000002">
    <property type="protein sequence ID" value="CUN74587.1"/>
    <property type="molecule type" value="Genomic_DNA"/>
</dbReference>
<dbReference type="Gene3D" id="3.40.50.300">
    <property type="entry name" value="P-loop containing nucleotide triphosphate hydrolases"/>
    <property type="match status" value="2"/>
</dbReference>
<dbReference type="SMART" id="SM00487">
    <property type="entry name" value="DEXDc"/>
    <property type="match status" value="1"/>
</dbReference>
<dbReference type="Pfam" id="PF03880">
    <property type="entry name" value="DbpA"/>
    <property type="match status" value="1"/>
</dbReference>
<evidence type="ECO:0000256" key="5">
    <source>
        <dbReference type="ARBA" id="ARBA00038437"/>
    </source>
</evidence>
<dbReference type="Pfam" id="PF00271">
    <property type="entry name" value="Helicase_C"/>
    <property type="match status" value="1"/>
</dbReference>
<dbReference type="PROSITE" id="PS51194">
    <property type="entry name" value="HELICASE_CTER"/>
    <property type="match status" value="1"/>
</dbReference>
<evidence type="ECO:0000313" key="10">
    <source>
        <dbReference type="EMBL" id="CUN74587.1"/>
    </source>
</evidence>
<dbReference type="Proteomes" id="UP000095651">
    <property type="component" value="Unassembled WGS sequence"/>
</dbReference>
<dbReference type="InterPro" id="IPR044742">
    <property type="entry name" value="DEAD/DEAH_RhlB"/>
</dbReference>
<dbReference type="SMART" id="SM00490">
    <property type="entry name" value="HELICc"/>
    <property type="match status" value="1"/>
</dbReference>
<dbReference type="PROSITE" id="PS51192">
    <property type="entry name" value="HELICASE_ATP_BIND_1"/>
    <property type="match status" value="1"/>
</dbReference>
<evidence type="ECO:0000259" key="9">
    <source>
        <dbReference type="PROSITE" id="PS51195"/>
    </source>
</evidence>
<protein>
    <submittedName>
        <fullName evidence="10">DEAD/DEAH box helicase</fullName>
        <ecNumber evidence="10">3.6.4.13</ecNumber>
    </submittedName>
</protein>
<dbReference type="GO" id="GO:0005829">
    <property type="term" value="C:cytosol"/>
    <property type="evidence" value="ECO:0007669"/>
    <property type="project" value="TreeGrafter"/>
</dbReference>
<evidence type="ECO:0000256" key="6">
    <source>
        <dbReference type="PROSITE-ProRule" id="PRU00552"/>
    </source>
</evidence>
<dbReference type="InterPro" id="IPR001650">
    <property type="entry name" value="Helicase_C-like"/>
</dbReference>
<dbReference type="AlphaFoldDB" id="A0A173ZET0"/>
<evidence type="ECO:0000256" key="4">
    <source>
        <dbReference type="ARBA" id="ARBA00022840"/>
    </source>
</evidence>
<evidence type="ECO:0000256" key="2">
    <source>
        <dbReference type="ARBA" id="ARBA00022801"/>
    </source>
</evidence>
<accession>A0A173ZET0</accession>
<dbReference type="PROSITE" id="PS51195">
    <property type="entry name" value="Q_MOTIF"/>
    <property type="match status" value="1"/>
</dbReference>
<feature type="short sequence motif" description="Q motif" evidence="6">
    <location>
        <begin position="54"/>
        <end position="82"/>
    </location>
</feature>
<feature type="domain" description="Helicase C-terminal" evidence="8">
    <location>
        <begin position="282"/>
        <end position="429"/>
    </location>
</feature>
<evidence type="ECO:0000256" key="1">
    <source>
        <dbReference type="ARBA" id="ARBA00022741"/>
    </source>
</evidence>
<dbReference type="SUPFAM" id="SSF52540">
    <property type="entry name" value="P-loop containing nucleoside triphosphate hydrolases"/>
    <property type="match status" value="1"/>
</dbReference>
<evidence type="ECO:0000256" key="3">
    <source>
        <dbReference type="ARBA" id="ARBA00022806"/>
    </source>
</evidence>
<dbReference type="GO" id="GO:0016787">
    <property type="term" value="F:hydrolase activity"/>
    <property type="evidence" value="ECO:0007669"/>
    <property type="project" value="UniProtKB-KW"/>
</dbReference>
<dbReference type="InterPro" id="IPR014001">
    <property type="entry name" value="Helicase_ATP-bd"/>
</dbReference>
<evidence type="ECO:0000259" key="7">
    <source>
        <dbReference type="PROSITE" id="PS51192"/>
    </source>
</evidence>
<dbReference type="PANTHER" id="PTHR47959">
    <property type="entry name" value="ATP-DEPENDENT RNA HELICASE RHLE-RELATED"/>
    <property type="match status" value="1"/>
</dbReference>
<reference evidence="10 11" key="1">
    <citation type="submission" date="2015-09" db="EMBL/GenBank/DDBJ databases">
        <authorList>
            <consortium name="Pathogen Informatics"/>
        </authorList>
    </citation>
    <scope>NUCLEOTIDE SEQUENCE [LARGE SCALE GENOMIC DNA]</scope>
    <source>
        <strain evidence="10 11">2789STDY5608850</strain>
    </source>
</reference>
<sequence>MACFLILLYWEESGIRVSYYGRNLIMSENKNGLEIEMTCNNEETASNTDQVSPNGFLPYALSQEIVRALELLGYHEPTEIQQEVIPMVLEGKNVVARSRTGTGKTAAFGIPLCEKIVWEENLPQALVLEPSRELAVQVSSELFHIGRGKRLKVPAVFGGFPIDKQIRTIKQKSHIVVGTPGRVMDLIQRDCLKLTGIRYLVIDEADLMLDMGFLDEVKQIMALLPKGGTVLLFSATLDEKVRLLVEEYMADAVMIAPEADTEEEEPAISQAVYRTDQEEKYDLLKRVLILENPESCMIFCGTREMVNVLLQKLKRDRIFCGMIHGEMEQRERLKTVDAFRRGGFRYLIATDVAARGIDFDKIDLVVNYDFPGGRETYVHRIGRTGRNGEKGRAVSLLCENEERMLHMVEAYMGRELPVTSCPEPDEEMTKAFWARQRERRAPKAQKGAALNAGITRLSIGGGRKSKMRAVDIVGTICNIDGIGAEDIGIIDIRESLTYVEILNGKGQEVLEKLQEKPIKGRLRKVRIARR</sequence>
<keyword evidence="3 10" id="KW-0347">Helicase</keyword>
<dbReference type="CDD" id="cd00268">
    <property type="entry name" value="DEADc"/>
    <property type="match status" value="1"/>
</dbReference>
<evidence type="ECO:0000259" key="8">
    <source>
        <dbReference type="PROSITE" id="PS51194"/>
    </source>
</evidence>
<dbReference type="GO" id="GO:0003676">
    <property type="term" value="F:nucleic acid binding"/>
    <property type="evidence" value="ECO:0007669"/>
    <property type="project" value="InterPro"/>
</dbReference>
<keyword evidence="2 10" id="KW-0378">Hydrolase</keyword>
<dbReference type="CDD" id="cd18787">
    <property type="entry name" value="SF2_C_DEAD"/>
    <property type="match status" value="1"/>
</dbReference>
<comment type="similarity">
    <text evidence="5">Belongs to the DEAD box helicase family.</text>
</comment>
<dbReference type="InterPro" id="IPR027417">
    <property type="entry name" value="P-loop_NTPase"/>
</dbReference>
<feature type="domain" description="Helicase ATP-binding" evidence="7">
    <location>
        <begin position="85"/>
        <end position="255"/>
    </location>
</feature>
<dbReference type="Gene3D" id="3.30.70.330">
    <property type="match status" value="1"/>
</dbReference>
<feature type="domain" description="DEAD-box RNA helicase Q" evidence="9">
    <location>
        <begin position="54"/>
        <end position="82"/>
    </location>
</feature>
<keyword evidence="4" id="KW-0067">ATP-binding</keyword>
<dbReference type="InterPro" id="IPR014014">
    <property type="entry name" value="RNA_helicase_DEAD_Q_motif"/>
</dbReference>
<dbReference type="GO" id="GO:0005524">
    <property type="term" value="F:ATP binding"/>
    <property type="evidence" value="ECO:0007669"/>
    <property type="project" value="UniProtKB-KW"/>
</dbReference>
<dbReference type="InterPro" id="IPR011545">
    <property type="entry name" value="DEAD/DEAH_box_helicase_dom"/>
</dbReference>
<dbReference type="InterPro" id="IPR005580">
    <property type="entry name" value="DbpA/CsdA_RNA-bd_dom"/>
</dbReference>
<dbReference type="PANTHER" id="PTHR47959:SF1">
    <property type="entry name" value="ATP-DEPENDENT RNA HELICASE DBPA"/>
    <property type="match status" value="1"/>
</dbReference>
<gene>
    <name evidence="10" type="primary">dbpA</name>
    <name evidence="10" type="ORF">ERS852407_00980</name>
</gene>
<dbReference type="InterPro" id="IPR012677">
    <property type="entry name" value="Nucleotide-bd_a/b_plait_sf"/>
</dbReference>
<dbReference type="EC" id="3.6.4.13" evidence="10"/>
<dbReference type="InterPro" id="IPR050079">
    <property type="entry name" value="DEAD_box_RNA_helicase"/>
</dbReference>
<proteinExistence type="inferred from homology"/>
<dbReference type="GO" id="GO:0003724">
    <property type="term" value="F:RNA helicase activity"/>
    <property type="evidence" value="ECO:0007669"/>
    <property type="project" value="UniProtKB-EC"/>
</dbReference>